<evidence type="ECO:0000313" key="2">
    <source>
        <dbReference type="EMBL" id="KKU06458.1"/>
    </source>
</evidence>
<evidence type="ECO:0000313" key="3">
    <source>
        <dbReference type="Proteomes" id="UP000033999"/>
    </source>
</evidence>
<dbReference type="AlphaFoldDB" id="A0A0G1PM22"/>
<dbReference type="PATRIC" id="fig|1619041.3.peg.833"/>
<organism evidence="2 3">
    <name type="scientific">Candidatus Magasanikbacteria bacterium GW2011_GWA2_45_39</name>
    <dbReference type="NCBI Taxonomy" id="1619041"/>
    <lineage>
        <taxon>Bacteria</taxon>
        <taxon>Candidatus Magasanikiibacteriota</taxon>
    </lineage>
</organism>
<feature type="coiled-coil region" evidence="1">
    <location>
        <begin position="804"/>
        <end position="855"/>
    </location>
</feature>
<dbReference type="EMBL" id="LCKX01000032">
    <property type="protein sequence ID" value="KKU06458.1"/>
    <property type="molecule type" value="Genomic_DNA"/>
</dbReference>
<sequence>MSLALAGFVAAQTTGGTGTGGSGTTTCPDGSMVAIGMTCPTTTGTGTGTTSMTTCPNGTQVAAGTTCPPTMTTCPDGSQVVAGTTCPTQESKCTSASGKWCKNSDGATGWCSYSSTTPCPAYDAPSCTAQSGEWCAYTSGTGGWCATNGAKCPINDEPTCTAKGRPWCKSAGGTVASGWCGDVGYKCPANDEASCKAQGSQWCTSAGGTATSGWCQTSGDCPINDSGTCSAKARVWCPNSYGSGGWCASAGYTCNGTATSVPPTYQTPSSTPTTTNFTCSDGTKVSDSSKCPIVTTTPPPTTMSWPQSETECTKYKGVWCPPTANMYGTSMGSCMMAGQSCPKSTSANMMTCWDGTQVPSSSSCSSTPSNSADCKAKGGLWCASMATGGGATSGWCTSKDNGCPKYPPAGQMTCPDNQTYVSKLSDCPTWASTTIQSDINYKTCPNGSLIKKDAECPKQINYIVCPSGTKVIEGTQCSVTQKENDVTVCAAKGYLWCVDKNSGKSGYCSTSGTCGVATDQEQKEERLGLNAKEVRQLEQTKKNLLRKLDTLEKFFVKVKDTESLAKTNTLRGQIKALPQDTAALDAIDLISDDVSTLGDIKDAALNNGVDTQSEQDQALQKKALKQLKSNVARFASQLAIIQGRITRLERGGAAVPAEIKDLVSKAQGLVKQIQSATSFDEARDAAESLRDAADDVNGALATLEQITRIQGLTKAIEKEIGSREAGFKRAQTLAKKLKVDVADYIGDIGGLLKSIRESFNKAKGADFGESDPLEFVQANIIDKLDEADSKLANLNALTNLKGSIKLINAQISKFDAQIKRLEKKKKDVTEMKGLLAELKDHNARLQALARQKITEDNLSEIVDELSIAANLSEQLNDSLQLNTPSALERELKKGIKTSGSLKGIDIPSLETSLLRAYRVATFVRQTPSDIAEYVSIGGHRKVNTTRGSFAQDQ</sequence>
<protein>
    <submittedName>
        <fullName evidence="2">Uncharacterized protein</fullName>
    </submittedName>
</protein>
<comment type="caution">
    <text evidence="2">The sequence shown here is derived from an EMBL/GenBank/DDBJ whole genome shotgun (WGS) entry which is preliminary data.</text>
</comment>
<accession>A0A0G1PM22</accession>
<name>A0A0G1PM22_9BACT</name>
<keyword evidence="1" id="KW-0175">Coiled coil</keyword>
<proteinExistence type="predicted"/>
<reference evidence="2 3" key="1">
    <citation type="journal article" date="2015" name="Nature">
        <title>rRNA introns, odd ribosomes, and small enigmatic genomes across a large radiation of phyla.</title>
        <authorList>
            <person name="Brown C.T."/>
            <person name="Hug L.A."/>
            <person name="Thomas B.C."/>
            <person name="Sharon I."/>
            <person name="Castelle C.J."/>
            <person name="Singh A."/>
            <person name="Wilkins M.J."/>
            <person name="Williams K.H."/>
            <person name="Banfield J.F."/>
        </authorList>
    </citation>
    <scope>NUCLEOTIDE SEQUENCE [LARGE SCALE GENOMIC DNA]</scope>
</reference>
<evidence type="ECO:0000256" key="1">
    <source>
        <dbReference type="SAM" id="Coils"/>
    </source>
</evidence>
<gene>
    <name evidence="2" type="ORF">UX10_C0032G0009</name>
</gene>
<dbReference type="Proteomes" id="UP000033999">
    <property type="component" value="Unassembled WGS sequence"/>
</dbReference>